<organism evidence="2 3">
    <name type="scientific">Pseudoxanthomonas composti</name>
    <dbReference type="NCBI Taxonomy" id="2137479"/>
    <lineage>
        <taxon>Bacteria</taxon>
        <taxon>Pseudomonadati</taxon>
        <taxon>Pseudomonadota</taxon>
        <taxon>Gammaproteobacteria</taxon>
        <taxon>Lysobacterales</taxon>
        <taxon>Lysobacteraceae</taxon>
        <taxon>Pseudoxanthomonas</taxon>
    </lineage>
</organism>
<dbReference type="SUPFAM" id="SSF56112">
    <property type="entry name" value="Protein kinase-like (PK-like)"/>
    <property type="match status" value="1"/>
</dbReference>
<dbReference type="RefSeq" id="WP_129472381.1">
    <property type="nucleotide sequence ID" value="NZ_SAWZ01000011.1"/>
</dbReference>
<sequence>MVEQMQLASRQQAWLKHYPEGGRALSLGALRMLVDRLGIGPLRPPPHRGGDAARAIESRRLRELAAQQVNVPRVLGQGRRSLMLSDNGRSLNTCLREAASDQARDALVQRAVQAIAQAHAQGAYLGQPVPRNMTFDGSRIGFIDFEEDPLEVMTLTQAQARDWLMFGYGVARYYETRPQMLQQLISEAMVRQDAQVREAAHHATTRLQRLAGVARHLGRSARRLAQAIVVIHGASALGVLVVVGLMADYFSDGDLDVLRVLLG</sequence>
<gene>
    <name evidence="2" type="ORF">EPA99_16685</name>
</gene>
<dbReference type="EMBL" id="SAWZ01000011">
    <property type="protein sequence ID" value="RXR00919.1"/>
    <property type="molecule type" value="Genomic_DNA"/>
</dbReference>
<dbReference type="InterPro" id="IPR011009">
    <property type="entry name" value="Kinase-like_dom_sf"/>
</dbReference>
<reference evidence="2 3" key="1">
    <citation type="submission" date="2019-01" db="EMBL/GenBank/DDBJ databases">
        <title>Pseudoxanthomonas composti sp. nov., isolated from compost.</title>
        <authorList>
            <person name="Yang G."/>
        </authorList>
    </citation>
    <scope>NUCLEOTIDE SEQUENCE [LARGE SCALE GENOMIC DNA]</scope>
    <source>
        <strain evidence="2 3">GSS15</strain>
    </source>
</reference>
<protein>
    <submittedName>
        <fullName evidence="2">Serine/threonine protein phosphatase</fullName>
    </submittedName>
</protein>
<keyword evidence="1" id="KW-0812">Transmembrane</keyword>
<dbReference type="OrthoDB" id="8028712at2"/>
<accession>A0A4Q1JSF2</accession>
<comment type="caution">
    <text evidence="2">The sequence shown here is derived from an EMBL/GenBank/DDBJ whole genome shotgun (WGS) entry which is preliminary data.</text>
</comment>
<proteinExistence type="predicted"/>
<dbReference type="AlphaFoldDB" id="A0A4Q1JSF2"/>
<evidence type="ECO:0000256" key="1">
    <source>
        <dbReference type="SAM" id="Phobius"/>
    </source>
</evidence>
<evidence type="ECO:0000313" key="3">
    <source>
        <dbReference type="Proteomes" id="UP000289784"/>
    </source>
</evidence>
<evidence type="ECO:0000313" key="2">
    <source>
        <dbReference type="EMBL" id="RXR00919.1"/>
    </source>
</evidence>
<keyword evidence="1" id="KW-1133">Transmembrane helix</keyword>
<feature type="transmembrane region" description="Helical" evidence="1">
    <location>
        <begin position="224"/>
        <end position="247"/>
    </location>
</feature>
<keyword evidence="3" id="KW-1185">Reference proteome</keyword>
<name>A0A4Q1JSF2_9GAMM</name>
<keyword evidence="1" id="KW-0472">Membrane</keyword>
<dbReference type="Proteomes" id="UP000289784">
    <property type="component" value="Unassembled WGS sequence"/>
</dbReference>